<dbReference type="PATRIC" id="fig|1217651.3.peg.4545"/>
<comment type="caution">
    <text evidence="1">The sequence shown here is derived from an EMBL/GenBank/DDBJ whole genome shotgun (WGS) entry which is preliminary data.</text>
</comment>
<proteinExistence type="predicted"/>
<dbReference type="AlphaFoldDB" id="N8YIU1"/>
<sequence>MEIINIMYLIDYELKFKSWQSYVELPFGLSFLMDEFELEHYFSQRITFLKGFDATEFSLLMYKEMPKTFRDEQYLNVSESWNSDLEIAQVREWLFQKKIPFDQDIYILYDENVIKTKWKVFVKHWDIFSWSVGISLNIVDQTRSWMLEVHHENVMTFYSMESVRG</sequence>
<name>N8YIU1_ACIBZ</name>
<gene>
    <name evidence="1" type="ORF">F963_04607</name>
</gene>
<dbReference type="HOGENOM" id="CLU_1691689_0_0_6"/>
<protein>
    <submittedName>
        <fullName evidence="1">Uncharacterized protein</fullName>
    </submittedName>
</protein>
<reference evidence="1 2" key="1">
    <citation type="submission" date="2013-02" db="EMBL/GenBank/DDBJ databases">
        <title>The Genome Sequence of Acinetobacter bereziniae NIPH 3.</title>
        <authorList>
            <consortium name="The Broad Institute Genome Sequencing Platform"/>
            <consortium name="The Broad Institute Genome Sequencing Center for Infectious Disease"/>
            <person name="Cerqueira G."/>
            <person name="Feldgarden M."/>
            <person name="Courvalin P."/>
            <person name="Perichon B."/>
            <person name="Grillot-Courvalin C."/>
            <person name="Clermont D."/>
            <person name="Rocha E."/>
            <person name="Yoon E.-J."/>
            <person name="Nemec A."/>
            <person name="Walker B."/>
            <person name="Young S.K."/>
            <person name="Zeng Q."/>
            <person name="Gargeya S."/>
            <person name="Fitzgerald M."/>
            <person name="Haas B."/>
            <person name="Abouelleil A."/>
            <person name="Alvarado L."/>
            <person name="Arachchi H.M."/>
            <person name="Berlin A.M."/>
            <person name="Chapman S.B."/>
            <person name="Dewar J."/>
            <person name="Goldberg J."/>
            <person name="Griggs A."/>
            <person name="Gujja S."/>
            <person name="Hansen M."/>
            <person name="Howarth C."/>
            <person name="Imamovic A."/>
            <person name="Larimer J."/>
            <person name="McCowan C."/>
            <person name="Murphy C."/>
            <person name="Neiman D."/>
            <person name="Pearson M."/>
            <person name="Priest M."/>
            <person name="Roberts A."/>
            <person name="Saif S."/>
            <person name="Shea T."/>
            <person name="Sisk P."/>
            <person name="Sykes S."/>
            <person name="Wortman J."/>
            <person name="Nusbaum C."/>
            <person name="Birren B."/>
        </authorList>
    </citation>
    <scope>NUCLEOTIDE SEQUENCE [LARGE SCALE GENOMIC DNA]</scope>
    <source>
        <strain evidence="1 2">NIPH 3</strain>
    </source>
</reference>
<accession>N8YIU1</accession>
<evidence type="ECO:0000313" key="2">
    <source>
        <dbReference type="Proteomes" id="UP000013270"/>
    </source>
</evidence>
<evidence type="ECO:0000313" key="1">
    <source>
        <dbReference type="EMBL" id="ENV19513.1"/>
    </source>
</evidence>
<organism evidence="1 2">
    <name type="scientific">Acinetobacter bereziniae NIPH 3</name>
    <dbReference type="NCBI Taxonomy" id="1217651"/>
    <lineage>
        <taxon>Bacteria</taxon>
        <taxon>Pseudomonadati</taxon>
        <taxon>Pseudomonadota</taxon>
        <taxon>Gammaproteobacteria</taxon>
        <taxon>Moraxellales</taxon>
        <taxon>Moraxellaceae</taxon>
        <taxon>Acinetobacter</taxon>
    </lineage>
</organism>
<dbReference type="Proteomes" id="UP000013270">
    <property type="component" value="Unassembled WGS sequence"/>
</dbReference>
<dbReference type="RefSeq" id="WP_004826516.1">
    <property type="nucleotide sequence ID" value="NZ_KB849461.1"/>
</dbReference>
<dbReference type="EMBL" id="APPK01000060">
    <property type="protein sequence ID" value="ENV19513.1"/>
    <property type="molecule type" value="Genomic_DNA"/>
</dbReference>